<organism evidence="1">
    <name type="scientific">marine sediment metagenome</name>
    <dbReference type="NCBI Taxonomy" id="412755"/>
    <lineage>
        <taxon>unclassified sequences</taxon>
        <taxon>metagenomes</taxon>
        <taxon>ecological metagenomes</taxon>
    </lineage>
</organism>
<name>X1M8Q4_9ZZZZ</name>
<reference evidence="1" key="1">
    <citation type="journal article" date="2014" name="Front. Microbiol.">
        <title>High frequency of phylogenetically diverse reductive dehalogenase-homologous genes in deep subseafloor sedimentary metagenomes.</title>
        <authorList>
            <person name="Kawai M."/>
            <person name="Futagami T."/>
            <person name="Toyoda A."/>
            <person name="Takaki Y."/>
            <person name="Nishi S."/>
            <person name="Hori S."/>
            <person name="Arai W."/>
            <person name="Tsubouchi T."/>
            <person name="Morono Y."/>
            <person name="Uchiyama I."/>
            <person name="Ito T."/>
            <person name="Fujiyama A."/>
            <person name="Inagaki F."/>
            <person name="Takami H."/>
        </authorList>
    </citation>
    <scope>NUCLEOTIDE SEQUENCE</scope>
    <source>
        <strain evidence="1">Expedition CK06-06</strain>
    </source>
</reference>
<proteinExistence type="predicted"/>
<sequence length="41" mass="4640">CPFCLQMFEDGIKAKAAEEWLKVMDIAELVEGSAVYRPYST</sequence>
<comment type="caution">
    <text evidence="1">The sequence shown here is derived from an EMBL/GenBank/DDBJ whole genome shotgun (WGS) entry which is preliminary data.</text>
</comment>
<dbReference type="EMBL" id="BARV01023110">
    <property type="protein sequence ID" value="GAI27673.1"/>
    <property type="molecule type" value="Genomic_DNA"/>
</dbReference>
<gene>
    <name evidence="1" type="ORF">S06H3_37968</name>
</gene>
<evidence type="ECO:0000313" key="1">
    <source>
        <dbReference type="EMBL" id="GAI27673.1"/>
    </source>
</evidence>
<protein>
    <submittedName>
        <fullName evidence="1">Uncharacterized protein</fullName>
    </submittedName>
</protein>
<dbReference type="AlphaFoldDB" id="X1M8Q4"/>
<feature type="non-terminal residue" evidence="1">
    <location>
        <position position="1"/>
    </location>
</feature>
<accession>X1M8Q4</accession>